<dbReference type="Proteomes" id="UP000229112">
    <property type="component" value="Unassembled WGS sequence"/>
</dbReference>
<evidence type="ECO:0000313" key="1">
    <source>
        <dbReference type="EMBL" id="PIT93116.1"/>
    </source>
</evidence>
<name>A0A2M6WK16_9BACT</name>
<dbReference type="AlphaFoldDB" id="A0A2M6WK16"/>
<protein>
    <submittedName>
        <fullName evidence="1">Uncharacterized protein</fullName>
    </submittedName>
</protein>
<accession>A0A2M6WK16</accession>
<dbReference type="EMBL" id="PFAY01000012">
    <property type="protein sequence ID" value="PIT93116.1"/>
    <property type="molecule type" value="Genomic_DNA"/>
</dbReference>
<comment type="caution">
    <text evidence="1">The sequence shown here is derived from an EMBL/GenBank/DDBJ whole genome shotgun (WGS) entry which is preliminary data.</text>
</comment>
<gene>
    <name evidence="1" type="ORF">COU06_01810</name>
</gene>
<proteinExistence type="predicted"/>
<evidence type="ECO:0000313" key="2">
    <source>
        <dbReference type="Proteomes" id="UP000229112"/>
    </source>
</evidence>
<sequence length="122" mass="13872">MEGSYKAHSPENQDYITMELVDKFLTFPVEEVRIGNNLASILFVLDAGTGKFIESLAEMTPQYNMNGRFTPRVNWRLNSDSKIKEIALVLVYYNDKGKEVSDIAWKRVNKAIALANNALNKK</sequence>
<reference evidence="2" key="1">
    <citation type="submission" date="2017-09" db="EMBL/GenBank/DDBJ databases">
        <title>Depth-based differentiation of microbial function through sediment-hosted aquifers and enrichment of novel symbionts in the deep terrestrial subsurface.</title>
        <authorList>
            <person name="Probst A.J."/>
            <person name="Ladd B."/>
            <person name="Jarett J.K."/>
            <person name="Geller-Mcgrath D.E."/>
            <person name="Sieber C.M.K."/>
            <person name="Emerson J.B."/>
            <person name="Anantharaman K."/>
            <person name="Thomas B.C."/>
            <person name="Malmstrom R."/>
            <person name="Stieglmeier M."/>
            <person name="Klingl A."/>
            <person name="Woyke T."/>
            <person name="Ryan C.M."/>
            <person name="Banfield J.F."/>
        </authorList>
    </citation>
    <scope>NUCLEOTIDE SEQUENCE [LARGE SCALE GENOMIC DNA]</scope>
</reference>
<organism evidence="1 2">
    <name type="scientific">Candidatus Harrisonbacteria bacterium CG10_big_fil_rev_8_21_14_0_10_38_8</name>
    <dbReference type="NCBI Taxonomy" id="1974582"/>
    <lineage>
        <taxon>Bacteria</taxon>
        <taxon>Candidatus Harrisoniibacteriota</taxon>
    </lineage>
</organism>